<gene>
    <name evidence="1" type="ORF">MoryE10_29070</name>
</gene>
<name>A0A8D5ALM9_9GAMM</name>
<dbReference type="Proteomes" id="UP000824988">
    <property type="component" value="Chromosome"/>
</dbReference>
<dbReference type="KEGG" id="moz:MoryE10_29070"/>
<organism evidence="1 2">
    <name type="scientific">Methylogaea oryzae</name>
    <dbReference type="NCBI Taxonomy" id="1295382"/>
    <lineage>
        <taxon>Bacteria</taxon>
        <taxon>Pseudomonadati</taxon>
        <taxon>Pseudomonadota</taxon>
        <taxon>Gammaproteobacteria</taxon>
        <taxon>Methylococcales</taxon>
        <taxon>Methylococcaceae</taxon>
        <taxon>Methylogaea</taxon>
    </lineage>
</organism>
<accession>A0A8D5ALM9</accession>
<evidence type="ECO:0000313" key="1">
    <source>
        <dbReference type="EMBL" id="BBL72301.1"/>
    </source>
</evidence>
<protein>
    <submittedName>
        <fullName evidence="1">Uncharacterized protein</fullName>
    </submittedName>
</protein>
<evidence type="ECO:0000313" key="2">
    <source>
        <dbReference type="Proteomes" id="UP000824988"/>
    </source>
</evidence>
<keyword evidence="2" id="KW-1185">Reference proteome</keyword>
<sequence>MLTIVEVALLTTFAMTAAFSVGFCMGHHRKLSDNENGTEPLSH</sequence>
<dbReference type="EMBL" id="AP019782">
    <property type="protein sequence ID" value="BBL72301.1"/>
    <property type="molecule type" value="Genomic_DNA"/>
</dbReference>
<proteinExistence type="predicted"/>
<reference evidence="1" key="1">
    <citation type="submission" date="2019-06" db="EMBL/GenBank/DDBJ databases">
        <title>Complete genome sequence of Methylogaea oryzae strain JCM16910.</title>
        <authorList>
            <person name="Asakawa S."/>
        </authorList>
    </citation>
    <scope>NUCLEOTIDE SEQUENCE</scope>
    <source>
        <strain evidence="1">E10</strain>
    </source>
</reference>
<dbReference type="AlphaFoldDB" id="A0A8D5ALM9"/>
<dbReference type="RefSeq" id="WP_255210669.1">
    <property type="nucleotide sequence ID" value="NZ_AP019782.1"/>
</dbReference>